<keyword evidence="1" id="KW-1133">Transmembrane helix</keyword>
<dbReference type="GeneID" id="3664171"/>
<evidence type="ECO:0000256" key="1">
    <source>
        <dbReference type="SAM" id="Phobius"/>
    </source>
</evidence>
<feature type="transmembrane region" description="Helical" evidence="1">
    <location>
        <begin position="220"/>
        <end position="248"/>
    </location>
</feature>
<feature type="transmembrane region" description="Helical" evidence="1">
    <location>
        <begin position="161"/>
        <end position="188"/>
    </location>
</feature>
<keyword evidence="3" id="KW-1185">Reference proteome</keyword>
<dbReference type="VEuPathDB" id="TriTrypDB:Tb927.11.2800"/>
<proteinExistence type="predicted"/>
<evidence type="ECO:0008006" key="4">
    <source>
        <dbReference type="Google" id="ProtNLM"/>
    </source>
</evidence>
<dbReference type="GO" id="GO:0005739">
    <property type="term" value="C:mitochondrion"/>
    <property type="evidence" value="ECO:0006056"/>
    <property type="project" value="Others"/>
</dbReference>
<keyword evidence="1" id="KW-0812">Transmembrane</keyword>
<dbReference type="EMBL" id="CH464491">
    <property type="protein sequence ID" value="EAN79251.1"/>
    <property type="molecule type" value="Genomic_DNA"/>
</dbReference>
<dbReference type="Proteomes" id="UP000008524">
    <property type="component" value="Chromosome 11"/>
</dbReference>
<gene>
    <name evidence="2" type="ORF">Tb11.02.0355</name>
</gene>
<protein>
    <recommendedName>
        <fullName evidence="4">DUF1279 domain-containing protein</fullName>
    </recommendedName>
</protein>
<reference evidence="2 3" key="2">
    <citation type="journal article" date="2005" name="Science">
        <title>The genome of the African trypanosome Trypanosoma brucei.</title>
        <authorList>
            <person name="Berriman M."/>
            <person name="Ghedin E."/>
            <person name="Hertz-Fowler C."/>
            <person name="Blandin G."/>
            <person name="Renauld H."/>
            <person name="Bartholomeu D.C."/>
            <person name="Lennard N.J."/>
            <person name="Caler E."/>
            <person name="Hamlin N.E."/>
            <person name="Haas B."/>
            <person name="Bohme U."/>
            <person name="Hannick L."/>
            <person name="Aslett M.A."/>
            <person name="Shallom J."/>
            <person name="Marcello L."/>
            <person name="Hou L."/>
            <person name="Wickstead B."/>
            <person name="Alsmark U.C."/>
            <person name="Arrowsmith C."/>
            <person name="Atkin R.J."/>
            <person name="Barron A.J."/>
            <person name="Bringaud F."/>
            <person name="Brooks K."/>
            <person name="Carrington M."/>
            <person name="Cherevach I."/>
            <person name="Chillingworth T.J."/>
            <person name="Churcher C."/>
            <person name="Clark L.N."/>
            <person name="Corton C.H."/>
            <person name="Cronin A."/>
            <person name="Davies R.M."/>
            <person name="Doggett J."/>
            <person name="Djikeng A."/>
            <person name="Feldblyum T."/>
            <person name="Field M.C."/>
            <person name="Fraser A."/>
            <person name="Goodhead I."/>
            <person name="Hance Z."/>
            <person name="Harper D."/>
            <person name="Harris B.R."/>
            <person name="Hauser H."/>
            <person name="Hostetler J."/>
            <person name="Ivens A."/>
            <person name="Jagels K."/>
            <person name="Johnson D."/>
            <person name="Johnson J."/>
            <person name="Jones K."/>
            <person name="Kerhornou A.X."/>
            <person name="Koo H."/>
            <person name="Larke N."/>
            <person name="Landfear S."/>
            <person name="Larkin C."/>
            <person name="Leech V."/>
            <person name="Line A."/>
            <person name="Lord A."/>
            <person name="Macleod A."/>
            <person name="Mooney P.J."/>
            <person name="Moule S."/>
            <person name="Martin D.M."/>
            <person name="Morgan G.W."/>
            <person name="Mungall K."/>
            <person name="Norbertczak H."/>
            <person name="Ormond D."/>
            <person name="Pai G."/>
            <person name="Peacock C.S."/>
            <person name="Peterson J."/>
            <person name="Quail M.A."/>
            <person name="Rabbinowitsch E."/>
            <person name="Rajandream M.A."/>
            <person name="Reitter C."/>
            <person name="Salzberg S.L."/>
            <person name="Sanders M."/>
            <person name="Schobel S."/>
            <person name="Sharp S."/>
            <person name="Simmonds M."/>
            <person name="Simpson A.J."/>
            <person name="Tallon L."/>
            <person name="Turner C.M."/>
            <person name="Tait A."/>
            <person name="Tivey A.R."/>
            <person name="Van Aken S."/>
            <person name="Walker D."/>
            <person name="Wanless D."/>
            <person name="Wang S."/>
            <person name="White B."/>
            <person name="White O."/>
            <person name="Whitehead S."/>
            <person name="Woodward J."/>
            <person name="Wortman J."/>
            <person name="Adams M.D."/>
            <person name="Embley T.M."/>
            <person name="Gull K."/>
            <person name="Ullu E."/>
            <person name="Barry J.D."/>
            <person name="Fairlamb A.H."/>
            <person name="Opperdoes F."/>
            <person name="Barrell B.G."/>
            <person name="Donelson J.E."/>
            <person name="Hall N."/>
            <person name="Fraser C.M."/>
            <person name="Melville S.E."/>
            <person name="El-Sayed N.M."/>
        </authorList>
    </citation>
    <scope>NUCLEOTIDE SEQUENCE [LARGE SCALE GENOMIC DNA]</scope>
    <source>
        <strain evidence="2 3">927/4 GUTat10.1</strain>
    </source>
</reference>
<dbReference type="KEGG" id="tbr:Tb11.02.0355"/>
<dbReference type="OrthoDB" id="441016at2759"/>
<evidence type="ECO:0000313" key="3">
    <source>
        <dbReference type="Proteomes" id="UP000008524"/>
    </source>
</evidence>
<reference evidence="2 3" key="1">
    <citation type="journal article" date="2005" name="Science">
        <title>Comparative genomics of trypanosomatid parasitic protozoa.</title>
        <authorList>
            <person name="El-Sayed N.M."/>
            <person name="Myler P.J."/>
            <person name="Blandin G."/>
            <person name="Berriman M."/>
            <person name="Crabtree J."/>
            <person name="Aggarwal G."/>
            <person name="Caler E."/>
            <person name="Renauld H."/>
            <person name="Worthey E.A."/>
            <person name="Hertz-Fowler C."/>
            <person name="Ghedin E."/>
            <person name="Peacock C."/>
            <person name="Bartholomeu D.C."/>
            <person name="Haas B.J."/>
            <person name="Tran A.N."/>
            <person name="Wortman J.R."/>
            <person name="Alsmark U.C."/>
            <person name="Angiuoli S."/>
            <person name="Anupama A."/>
            <person name="Badger J."/>
            <person name="Bringaud F."/>
            <person name="Cadag E."/>
            <person name="Carlton J.M."/>
            <person name="Cerqueira G.C."/>
            <person name="Creasy T."/>
            <person name="Delcher A.L."/>
            <person name="Djikeng A."/>
            <person name="Embley T.M."/>
            <person name="Hauser C."/>
            <person name="Ivens A.C."/>
            <person name="Kummerfeld S.K."/>
            <person name="Pereira-Leal J.B."/>
            <person name="Nilsson D."/>
            <person name="Peterson J."/>
            <person name="Salzberg S.L."/>
            <person name="Shallom J."/>
            <person name="Silva J.C."/>
            <person name="Sundaram J."/>
            <person name="Westenberger S."/>
            <person name="White O."/>
            <person name="Melville S.E."/>
            <person name="Donelson J.E."/>
            <person name="Andersson B."/>
            <person name="Stuart K.D."/>
            <person name="Hall N."/>
        </authorList>
    </citation>
    <scope>NUCLEOTIDE SEQUENCE [LARGE SCALE GENOMIC DNA]</scope>
    <source>
        <strain evidence="2 3">927/4 GUTat10.1</strain>
    </source>
</reference>
<organism evidence="2 3">
    <name type="scientific">Trypanosoma brucei brucei (strain 927/4 GUTat10.1)</name>
    <dbReference type="NCBI Taxonomy" id="185431"/>
    <lineage>
        <taxon>Eukaryota</taxon>
        <taxon>Discoba</taxon>
        <taxon>Euglenozoa</taxon>
        <taxon>Kinetoplastea</taxon>
        <taxon>Metakinetoplastina</taxon>
        <taxon>Trypanosomatida</taxon>
        <taxon>Trypanosomatidae</taxon>
        <taxon>Trypanosoma</taxon>
    </lineage>
</organism>
<dbReference type="PaxDb" id="5691-EAN79251"/>
<evidence type="ECO:0000313" key="2">
    <source>
        <dbReference type="EMBL" id="EAN79251.1"/>
    </source>
</evidence>
<accession>Q386N0</accession>
<dbReference type="RefSeq" id="XP_828363.1">
    <property type="nucleotide sequence ID" value="XM_823270.1"/>
</dbReference>
<name>Q386N0_TRYB2</name>
<sequence length="271" mass="31635">MSPVKAFWHRKCPLRCASSATFRLPLSRVKLGGRGLSDGSNTLSNISSASCSFSGALFVAVRFVQFEQTSATLRGINTRKRATAAPWITKSTKDYMSEVNDHVASVNPVKDKLQRESKARRDRFTQVAEETDRIFDTEMDRFRYDDARRWRKGIDFFKRQGIAFTLFYVSAYLGCLFGLYIGFATGFFKKEAAYEYMYFFLGGYVEKEWFYSRVEAWGTYINFGFAFVINEMLEFIRLPFMIYTFYTFRPYLTRVNRRVKPSIFRWNAAES</sequence>
<dbReference type="InParanoid" id="Q386N0"/>
<dbReference type="AlphaFoldDB" id="Q386N0"/>
<keyword evidence="1" id="KW-0472">Membrane</keyword>
<dbReference type="eggNOG" id="ENOG502S01Y">
    <property type="taxonomic scope" value="Eukaryota"/>
</dbReference>